<reference evidence="1 2" key="1">
    <citation type="submission" date="2024-11" db="EMBL/GenBank/DDBJ databases">
        <title>A near-complete genome assembly of Cinchona calisaya.</title>
        <authorList>
            <person name="Lian D.C."/>
            <person name="Zhao X.W."/>
            <person name="Wei L."/>
        </authorList>
    </citation>
    <scope>NUCLEOTIDE SEQUENCE [LARGE SCALE GENOMIC DNA]</scope>
    <source>
        <tissue evidence="1">Nenye</tissue>
    </source>
</reference>
<dbReference type="EMBL" id="JBJUIK010000001">
    <property type="protein sequence ID" value="KAL3537939.1"/>
    <property type="molecule type" value="Genomic_DNA"/>
</dbReference>
<organism evidence="1 2">
    <name type="scientific">Cinchona calisaya</name>
    <dbReference type="NCBI Taxonomy" id="153742"/>
    <lineage>
        <taxon>Eukaryota</taxon>
        <taxon>Viridiplantae</taxon>
        <taxon>Streptophyta</taxon>
        <taxon>Embryophyta</taxon>
        <taxon>Tracheophyta</taxon>
        <taxon>Spermatophyta</taxon>
        <taxon>Magnoliopsida</taxon>
        <taxon>eudicotyledons</taxon>
        <taxon>Gunneridae</taxon>
        <taxon>Pentapetalae</taxon>
        <taxon>asterids</taxon>
        <taxon>lamiids</taxon>
        <taxon>Gentianales</taxon>
        <taxon>Rubiaceae</taxon>
        <taxon>Cinchonoideae</taxon>
        <taxon>Cinchoneae</taxon>
        <taxon>Cinchona</taxon>
    </lineage>
</organism>
<evidence type="ECO:0000313" key="2">
    <source>
        <dbReference type="Proteomes" id="UP001630127"/>
    </source>
</evidence>
<gene>
    <name evidence="1" type="ORF">ACH5RR_001305</name>
</gene>
<keyword evidence="2" id="KW-1185">Reference proteome</keyword>
<dbReference type="AlphaFoldDB" id="A0ABD3B3B6"/>
<accession>A0ABD3B3B6</accession>
<proteinExistence type="predicted"/>
<dbReference type="Proteomes" id="UP001630127">
    <property type="component" value="Unassembled WGS sequence"/>
</dbReference>
<name>A0ABD3B3B6_9GENT</name>
<comment type="caution">
    <text evidence="1">The sequence shown here is derived from an EMBL/GenBank/DDBJ whole genome shotgun (WGS) entry which is preliminary data.</text>
</comment>
<evidence type="ECO:0000313" key="1">
    <source>
        <dbReference type="EMBL" id="KAL3537939.1"/>
    </source>
</evidence>
<sequence length="145" mass="16152">MRVGMVVALPRSFTLNRDLLYYEGEREESNSLPIAEILLIDKEAMIDVSMPIGFNEIEGSVHIVMGPNTIDKVVLTKPNAEMAYHLKLLYVQRHLNRIPVARMMVDNGAAVNILQASIMKRLGKCTDGLILTDIVLFDGNPSTQV</sequence>
<protein>
    <submittedName>
        <fullName evidence="1">Uncharacterized protein</fullName>
    </submittedName>
</protein>